<dbReference type="AlphaFoldDB" id="A0ABD2ZPI2"/>
<evidence type="ECO:0000256" key="2">
    <source>
        <dbReference type="SAM" id="Phobius"/>
    </source>
</evidence>
<dbReference type="EMBL" id="JBJUIK010000008">
    <property type="protein sequence ID" value="KAL3521337.1"/>
    <property type="molecule type" value="Genomic_DNA"/>
</dbReference>
<evidence type="ECO:0000313" key="3">
    <source>
        <dbReference type="EMBL" id="KAL3521337.1"/>
    </source>
</evidence>
<dbReference type="PANTHER" id="PTHR36354:SF2">
    <property type="entry name" value="IMPORT INNER MEMBRANE TRANSLOCASE SUBUNIT"/>
    <property type="match status" value="1"/>
</dbReference>
<evidence type="ECO:0000256" key="1">
    <source>
        <dbReference type="SAM" id="MobiDB-lite"/>
    </source>
</evidence>
<protein>
    <recommendedName>
        <fullName evidence="5">Import inner membrane translocase subunit</fullName>
    </recommendedName>
</protein>
<keyword evidence="2" id="KW-0812">Transmembrane</keyword>
<evidence type="ECO:0000313" key="4">
    <source>
        <dbReference type="Proteomes" id="UP001630127"/>
    </source>
</evidence>
<feature type="compositionally biased region" description="Basic and acidic residues" evidence="1">
    <location>
        <begin position="348"/>
        <end position="370"/>
    </location>
</feature>
<accession>A0ABD2ZPI2</accession>
<comment type="caution">
    <text evidence="3">The sequence shown here is derived from an EMBL/GenBank/DDBJ whole genome shotgun (WGS) entry which is preliminary data.</text>
</comment>
<feature type="transmembrane region" description="Helical" evidence="2">
    <location>
        <begin position="143"/>
        <end position="169"/>
    </location>
</feature>
<dbReference type="Proteomes" id="UP001630127">
    <property type="component" value="Unassembled WGS sequence"/>
</dbReference>
<keyword evidence="2" id="KW-1133">Transmembrane helix</keyword>
<sequence length="370" mass="41330">MSKPSFSKSILTYLCHISQKSSYLTNPIGLAANTPTAISHLLTQHPKVVRNPIFSPWLGNSQRTHFSSASILRIFPKNPAQKLLINPNSRNFVGFRYFSFTSKKSEVGKSAVRNPVGVVKDAVSRYREAVGIHIEAFWKRNSLVLVGAGGVLVCILLWRIMFGIANTFVGLSEGMAKYGFLALSTAIVAFAGLYLRSRFTVNPDKVYRMAMRKLNTSAGILEVMGAPLTGTDLRAYVMSGGGITLKDFKPRFRNKRCFLIFPIRGSERKGLVSVEVKNKKGQYDMKLLAVDIPMATGPDQRLYLIGDEEEYRVGGGLISELRDPVVKAMAASKEFEDRDDLEDEEDAERERQAAERKHREEIEKLEKAES</sequence>
<feature type="transmembrane region" description="Helical" evidence="2">
    <location>
        <begin position="175"/>
        <end position="195"/>
    </location>
</feature>
<dbReference type="Gene3D" id="3.10.450.320">
    <property type="entry name" value="Mitochondrial import inner membrane translocase subunit Tim21"/>
    <property type="match status" value="1"/>
</dbReference>
<reference evidence="3 4" key="1">
    <citation type="submission" date="2024-11" db="EMBL/GenBank/DDBJ databases">
        <title>A near-complete genome assembly of Cinchona calisaya.</title>
        <authorList>
            <person name="Lian D.C."/>
            <person name="Zhao X.W."/>
            <person name="Wei L."/>
        </authorList>
    </citation>
    <scope>NUCLEOTIDE SEQUENCE [LARGE SCALE GENOMIC DNA]</scope>
    <source>
        <tissue evidence="3">Nenye</tissue>
    </source>
</reference>
<evidence type="ECO:0008006" key="5">
    <source>
        <dbReference type="Google" id="ProtNLM"/>
    </source>
</evidence>
<keyword evidence="4" id="KW-1185">Reference proteome</keyword>
<name>A0ABD2ZPI2_9GENT</name>
<dbReference type="PANTHER" id="PTHR36354">
    <property type="entry name" value="IMPORT INNER MEMBRANE TRANSLOCASE SUBUNIT"/>
    <property type="match status" value="1"/>
</dbReference>
<feature type="region of interest" description="Disordered" evidence="1">
    <location>
        <begin position="333"/>
        <end position="370"/>
    </location>
</feature>
<gene>
    <name evidence="3" type="ORF">ACH5RR_019486</name>
</gene>
<proteinExistence type="predicted"/>
<keyword evidence="2" id="KW-0472">Membrane</keyword>
<feature type="compositionally biased region" description="Acidic residues" evidence="1">
    <location>
        <begin position="337"/>
        <end position="347"/>
    </location>
</feature>
<dbReference type="InterPro" id="IPR038552">
    <property type="entry name" value="Tim21_IMS_sf"/>
</dbReference>
<organism evidence="3 4">
    <name type="scientific">Cinchona calisaya</name>
    <dbReference type="NCBI Taxonomy" id="153742"/>
    <lineage>
        <taxon>Eukaryota</taxon>
        <taxon>Viridiplantae</taxon>
        <taxon>Streptophyta</taxon>
        <taxon>Embryophyta</taxon>
        <taxon>Tracheophyta</taxon>
        <taxon>Spermatophyta</taxon>
        <taxon>Magnoliopsida</taxon>
        <taxon>eudicotyledons</taxon>
        <taxon>Gunneridae</taxon>
        <taxon>Pentapetalae</taxon>
        <taxon>asterids</taxon>
        <taxon>lamiids</taxon>
        <taxon>Gentianales</taxon>
        <taxon>Rubiaceae</taxon>
        <taxon>Cinchonoideae</taxon>
        <taxon>Cinchoneae</taxon>
        <taxon>Cinchona</taxon>
    </lineage>
</organism>